<feature type="compositionally biased region" description="Polar residues" evidence="1">
    <location>
        <begin position="57"/>
        <end position="78"/>
    </location>
</feature>
<protein>
    <submittedName>
        <fullName evidence="2">Uncharacterized protein</fullName>
    </submittedName>
</protein>
<evidence type="ECO:0000256" key="1">
    <source>
        <dbReference type="SAM" id="MobiDB-lite"/>
    </source>
</evidence>
<sequence>EADVFEIVLPITVFVLSEEDFLPDDAEVQAAPVPELAGEDEQEVNLNNSVLLKSNVTPSNDRNSGSVRAETETASNKDSGMKYSEEKQVAESVCDRSKSPVSDGCDVGTGK</sequence>
<dbReference type="Proteomes" id="UP000053119">
    <property type="component" value="Unassembled WGS sequence"/>
</dbReference>
<feature type="non-terminal residue" evidence="2">
    <location>
        <position position="111"/>
    </location>
</feature>
<feature type="non-terminal residue" evidence="2">
    <location>
        <position position="1"/>
    </location>
</feature>
<dbReference type="AlphaFoldDB" id="A0A091J9T6"/>
<feature type="region of interest" description="Disordered" evidence="1">
    <location>
        <begin position="50"/>
        <end position="111"/>
    </location>
</feature>
<evidence type="ECO:0000313" key="3">
    <source>
        <dbReference type="Proteomes" id="UP000053119"/>
    </source>
</evidence>
<evidence type="ECO:0000313" key="2">
    <source>
        <dbReference type="EMBL" id="KFP16628.1"/>
    </source>
</evidence>
<feature type="compositionally biased region" description="Basic and acidic residues" evidence="1">
    <location>
        <begin position="79"/>
        <end position="98"/>
    </location>
</feature>
<name>A0A091J9T6_EGRGA</name>
<gene>
    <name evidence="2" type="ORF">Z169_05205</name>
</gene>
<proteinExistence type="predicted"/>
<accession>A0A091J9T6</accession>
<organism evidence="2 3">
    <name type="scientific">Egretta garzetta</name>
    <name type="common">Little egret</name>
    <dbReference type="NCBI Taxonomy" id="188379"/>
    <lineage>
        <taxon>Eukaryota</taxon>
        <taxon>Metazoa</taxon>
        <taxon>Chordata</taxon>
        <taxon>Craniata</taxon>
        <taxon>Vertebrata</taxon>
        <taxon>Euteleostomi</taxon>
        <taxon>Archelosauria</taxon>
        <taxon>Archosauria</taxon>
        <taxon>Dinosauria</taxon>
        <taxon>Saurischia</taxon>
        <taxon>Theropoda</taxon>
        <taxon>Coelurosauria</taxon>
        <taxon>Aves</taxon>
        <taxon>Neognathae</taxon>
        <taxon>Neoaves</taxon>
        <taxon>Aequornithes</taxon>
        <taxon>Pelecaniformes</taxon>
        <taxon>Ardeidae</taxon>
        <taxon>Egretta</taxon>
    </lineage>
</organism>
<keyword evidence="3" id="KW-1185">Reference proteome</keyword>
<reference evidence="2 3" key="1">
    <citation type="submission" date="2014-04" db="EMBL/GenBank/DDBJ databases">
        <title>Genome evolution of avian class.</title>
        <authorList>
            <person name="Zhang G."/>
            <person name="Li C."/>
        </authorList>
    </citation>
    <scope>NUCLEOTIDE SEQUENCE [LARGE SCALE GENOMIC DNA]</scope>
    <source>
        <strain evidence="2">BGI_Z169</strain>
    </source>
</reference>
<dbReference type="EMBL" id="KK501614">
    <property type="protein sequence ID" value="KFP16628.1"/>
    <property type="molecule type" value="Genomic_DNA"/>
</dbReference>